<keyword evidence="3 5" id="KW-0904">Protein phosphatase</keyword>
<keyword evidence="2 5" id="KW-0378">Hydrolase</keyword>
<dbReference type="Gene3D" id="3.20.20.140">
    <property type="entry name" value="Metal-dependent hydrolases"/>
    <property type="match status" value="1"/>
</dbReference>
<sequence>MAQNAFRDGITDLIATPHSLNGIYHNPATQVLESVKRLQEALVQYGIPVKVHPGMEVHMHTDIVSLLQSNEIMGLNNSRKYLLLELPPSNIPIFTEEILSELLASGYTPIIAHPERNLALQKNMVHLKTWIEMGCFAQITAGSLMGDMGKKACQTAKAMVQKGLVHLLASDGHRSRGRKIQLSEGYQILKSWTSMNTVQRYQHNASVILSGEEMGQLI</sequence>
<dbReference type="SUPFAM" id="SSF89550">
    <property type="entry name" value="PHP domain-like"/>
    <property type="match status" value="1"/>
</dbReference>
<evidence type="ECO:0000256" key="4">
    <source>
        <dbReference type="ARBA" id="ARBA00051722"/>
    </source>
</evidence>
<dbReference type="PIRSF" id="PIRSF016557">
    <property type="entry name" value="Caps_synth_CpsB"/>
    <property type="match status" value="1"/>
</dbReference>
<comment type="catalytic activity">
    <reaction evidence="4 5">
        <text>O-phospho-L-tyrosyl-[protein] + H2O = L-tyrosyl-[protein] + phosphate</text>
        <dbReference type="Rhea" id="RHEA:10684"/>
        <dbReference type="Rhea" id="RHEA-COMP:10136"/>
        <dbReference type="Rhea" id="RHEA-COMP:20101"/>
        <dbReference type="ChEBI" id="CHEBI:15377"/>
        <dbReference type="ChEBI" id="CHEBI:43474"/>
        <dbReference type="ChEBI" id="CHEBI:46858"/>
        <dbReference type="ChEBI" id="CHEBI:61978"/>
        <dbReference type="EC" id="3.1.3.48"/>
    </reaction>
</comment>
<dbReference type="InterPro" id="IPR016667">
    <property type="entry name" value="Caps_polysacc_synth_CpsB/CapC"/>
</dbReference>
<protein>
    <recommendedName>
        <fullName evidence="5">Tyrosine-protein phosphatase</fullName>
        <ecNumber evidence="5">3.1.3.48</ecNumber>
    </recommendedName>
</protein>
<comment type="caution">
    <text evidence="6">The sequence shown here is derived from an EMBL/GenBank/DDBJ whole genome shotgun (WGS) entry which is preliminary data.</text>
</comment>
<evidence type="ECO:0000256" key="2">
    <source>
        <dbReference type="ARBA" id="ARBA00022801"/>
    </source>
</evidence>
<keyword evidence="7" id="KW-1185">Reference proteome</keyword>
<dbReference type="InterPro" id="IPR016195">
    <property type="entry name" value="Pol/histidinol_Pase-like"/>
</dbReference>
<organism evidence="6 7">
    <name type="scientific">Paenibacillus glycanilyticus</name>
    <dbReference type="NCBI Taxonomy" id="126569"/>
    <lineage>
        <taxon>Bacteria</taxon>
        <taxon>Bacillati</taxon>
        <taxon>Bacillota</taxon>
        <taxon>Bacilli</taxon>
        <taxon>Bacillales</taxon>
        <taxon>Paenibacillaceae</taxon>
        <taxon>Paenibacillus</taxon>
    </lineage>
</organism>
<name>A0ABQ6G5W2_9BACL</name>
<gene>
    <name evidence="6" type="ORF">MU1_06930</name>
</gene>
<accession>A0ABQ6G5W2</accession>
<evidence type="ECO:0000256" key="3">
    <source>
        <dbReference type="ARBA" id="ARBA00022912"/>
    </source>
</evidence>
<proteinExistence type="inferred from homology"/>
<dbReference type="PANTHER" id="PTHR39181:SF1">
    <property type="entry name" value="TYROSINE-PROTEIN PHOSPHATASE YWQE"/>
    <property type="match status" value="1"/>
</dbReference>
<dbReference type="Pfam" id="PF19567">
    <property type="entry name" value="CpsB_CapC"/>
    <property type="match status" value="1"/>
</dbReference>
<dbReference type="Proteomes" id="UP001157114">
    <property type="component" value="Unassembled WGS sequence"/>
</dbReference>
<evidence type="ECO:0000256" key="5">
    <source>
        <dbReference type="PIRNR" id="PIRNR016557"/>
    </source>
</evidence>
<dbReference type="PANTHER" id="PTHR39181">
    <property type="entry name" value="TYROSINE-PROTEIN PHOSPHATASE YWQE"/>
    <property type="match status" value="1"/>
</dbReference>
<evidence type="ECO:0000313" key="7">
    <source>
        <dbReference type="Proteomes" id="UP001157114"/>
    </source>
</evidence>
<comment type="similarity">
    <text evidence="1 5">Belongs to the metallo-dependent hydrolases superfamily. CpsB/CapC family.</text>
</comment>
<dbReference type="EMBL" id="BSSQ01000002">
    <property type="protein sequence ID" value="GLX66349.1"/>
    <property type="molecule type" value="Genomic_DNA"/>
</dbReference>
<evidence type="ECO:0000313" key="6">
    <source>
        <dbReference type="EMBL" id="GLX66349.1"/>
    </source>
</evidence>
<reference evidence="6 7" key="1">
    <citation type="submission" date="2023-03" db="EMBL/GenBank/DDBJ databases">
        <title>Draft genome sequence of the bacteria which degrade cell wall of Tricholomamatutake.</title>
        <authorList>
            <person name="Konishi Y."/>
            <person name="Fukuta Y."/>
            <person name="Shirasaka N."/>
        </authorList>
    </citation>
    <scope>NUCLEOTIDE SEQUENCE [LARGE SCALE GENOMIC DNA]</scope>
    <source>
        <strain evidence="7">mu1</strain>
    </source>
</reference>
<dbReference type="EC" id="3.1.3.48" evidence="5"/>
<evidence type="ECO:0000256" key="1">
    <source>
        <dbReference type="ARBA" id="ARBA00005750"/>
    </source>
</evidence>